<proteinExistence type="predicted"/>
<feature type="chain" id="PRO_5012399647" description="Lipoprotein" evidence="2">
    <location>
        <begin position="26"/>
        <end position="114"/>
    </location>
</feature>
<sequence>MHVSTLNRSLFRGACLLLPAALLTACGGHKQIAKQDPPVTDKVVEVKVPELDGRGSYRFLMSDGDKRMSADEFDAWMKANGIRVAKGNGQDGPVAAPVVVASKEQAQDKKKKKK</sequence>
<dbReference type="Proteomes" id="UP000198157">
    <property type="component" value="Unassembled WGS sequence"/>
</dbReference>
<protein>
    <recommendedName>
        <fullName evidence="5">Lipoprotein</fullName>
    </recommendedName>
</protein>
<feature type="signal peptide" evidence="2">
    <location>
        <begin position="1"/>
        <end position="25"/>
    </location>
</feature>
<keyword evidence="2" id="KW-0732">Signal</keyword>
<name>A0A246HIQ4_STEMA</name>
<evidence type="ECO:0008006" key="5">
    <source>
        <dbReference type="Google" id="ProtNLM"/>
    </source>
</evidence>
<reference evidence="3 4" key="1">
    <citation type="submission" date="2017-06" db="EMBL/GenBank/DDBJ databases">
        <authorList>
            <person name="Kim H.J."/>
            <person name="Triplett B.A."/>
        </authorList>
    </citation>
    <scope>NUCLEOTIDE SEQUENCE [LARGE SCALE GENOMIC DNA]</scope>
    <source>
        <strain evidence="3 4">13146</strain>
    </source>
</reference>
<evidence type="ECO:0000256" key="1">
    <source>
        <dbReference type="SAM" id="MobiDB-lite"/>
    </source>
</evidence>
<comment type="caution">
    <text evidence="3">The sequence shown here is derived from an EMBL/GenBank/DDBJ whole genome shotgun (WGS) entry which is preliminary data.</text>
</comment>
<dbReference type="OrthoDB" id="6028482at2"/>
<evidence type="ECO:0000313" key="3">
    <source>
        <dbReference type="EMBL" id="OWQ49796.1"/>
    </source>
</evidence>
<gene>
    <name evidence="3" type="ORF">CEE60_18565</name>
</gene>
<dbReference type="EMBL" id="NIVS01000056">
    <property type="protein sequence ID" value="OWQ49796.1"/>
    <property type="molecule type" value="Genomic_DNA"/>
</dbReference>
<organism evidence="3 4">
    <name type="scientific">Stenotrophomonas maltophilia</name>
    <name type="common">Pseudomonas maltophilia</name>
    <name type="synonym">Xanthomonas maltophilia</name>
    <dbReference type="NCBI Taxonomy" id="40324"/>
    <lineage>
        <taxon>Bacteria</taxon>
        <taxon>Pseudomonadati</taxon>
        <taxon>Pseudomonadota</taxon>
        <taxon>Gammaproteobacteria</taxon>
        <taxon>Lysobacterales</taxon>
        <taxon>Lysobacteraceae</taxon>
        <taxon>Stenotrophomonas</taxon>
        <taxon>Stenotrophomonas maltophilia group</taxon>
    </lineage>
</organism>
<accession>A0A246HIQ4</accession>
<evidence type="ECO:0000256" key="2">
    <source>
        <dbReference type="SAM" id="SignalP"/>
    </source>
</evidence>
<dbReference type="AlphaFoldDB" id="A0A246HIQ4"/>
<feature type="region of interest" description="Disordered" evidence="1">
    <location>
        <begin position="88"/>
        <end position="114"/>
    </location>
</feature>
<evidence type="ECO:0000313" key="4">
    <source>
        <dbReference type="Proteomes" id="UP000198157"/>
    </source>
</evidence>